<reference evidence="6" key="1">
    <citation type="journal article" date="2019" name="Int. J. Syst. Evol. Microbiol.">
        <title>The Global Catalogue of Microorganisms (GCM) 10K type strain sequencing project: providing services to taxonomists for standard genome sequencing and annotation.</title>
        <authorList>
            <consortium name="The Broad Institute Genomics Platform"/>
            <consortium name="The Broad Institute Genome Sequencing Center for Infectious Disease"/>
            <person name="Wu L."/>
            <person name="Ma J."/>
        </authorList>
    </citation>
    <scope>NUCLEOTIDE SEQUENCE [LARGE SCALE GENOMIC DNA]</scope>
    <source>
        <strain evidence="6">JCM 18514</strain>
    </source>
</reference>
<dbReference type="InterPro" id="IPR036388">
    <property type="entry name" value="WH-like_DNA-bd_sf"/>
</dbReference>
<evidence type="ECO:0000259" key="4">
    <source>
        <dbReference type="PROSITE" id="PS50949"/>
    </source>
</evidence>
<evidence type="ECO:0000256" key="2">
    <source>
        <dbReference type="ARBA" id="ARBA00023125"/>
    </source>
</evidence>
<accession>A0ABP9SUU3</accession>
<dbReference type="InterPro" id="IPR011711">
    <property type="entry name" value="GntR_C"/>
</dbReference>
<protein>
    <submittedName>
        <fullName evidence="5">GntR family transcriptional regulator</fullName>
    </submittedName>
</protein>
<dbReference type="EMBL" id="BAABKK010000038">
    <property type="protein sequence ID" value="GAA5201641.1"/>
    <property type="molecule type" value="Genomic_DNA"/>
</dbReference>
<dbReference type="SMART" id="SM00895">
    <property type="entry name" value="FCD"/>
    <property type="match status" value="1"/>
</dbReference>
<evidence type="ECO:0000313" key="6">
    <source>
        <dbReference type="Proteomes" id="UP001500200"/>
    </source>
</evidence>
<keyword evidence="2" id="KW-0238">DNA-binding</keyword>
<dbReference type="InterPro" id="IPR036390">
    <property type="entry name" value="WH_DNA-bd_sf"/>
</dbReference>
<proteinExistence type="predicted"/>
<organism evidence="5 6">
    <name type="scientific">Arthrobacter gyeryongensis</name>
    <dbReference type="NCBI Taxonomy" id="1650592"/>
    <lineage>
        <taxon>Bacteria</taxon>
        <taxon>Bacillati</taxon>
        <taxon>Actinomycetota</taxon>
        <taxon>Actinomycetes</taxon>
        <taxon>Micrococcales</taxon>
        <taxon>Micrococcaceae</taxon>
        <taxon>Arthrobacter</taxon>
    </lineage>
</organism>
<feature type="domain" description="HTH gntR-type" evidence="4">
    <location>
        <begin position="38"/>
        <end position="104"/>
    </location>
</feature>
<keyword evidence="3" id="KW-0804">Transcription</keyword>
<name>A0ABP9SUU3_9MICC</name>
<dbReference type="PANTHER" id="PTHR43537">
    <property type="entry name" value="TRANSCRIPTIONAL REGULATOR, GNTR FAMILY"/>
    <property type="match status" value="1"/>
</dbReference>
<keyword evidence="1" id="KW-0805">Transcription regulation</keyword>
<sequence length="248" mass="27922">MAVGPADVDKHIGSIAAEKNMSSSPEVVAHATPIFKKNVLADDVYEHFKSLIMDHSLEPETSLKIDVLARELGVSPTPVREALLRLETDSLVTKRGNRYFTNPVINRAEFEDLWEFRLCLEPWAAALAARRATNADLERLRTEVEHPAGMGKEMDFSKYRAMQEHDQRFHDLIFQIARNESAHDAFTRAHVHLRTFRILYASQLGLAGLHEHAAVAEAIATGDPQVSHAAMTEHLERSLERLRPFVQG</sequence>
<dbReference type="Pfam" id="PF00392">
    <property type="entry name" value="GntR"/>
    <property type="match status" value="1"/>
</dbReference>
<dbReference type="SUPFAM" id="SSF48008">
    <property type="entry name" value="GntR ligand-binding domain-like"/>
    <property type="match status" value="1"/>
</dbReference>
<comment type="caution">
    <text evidence="5">The sequence shown here is derived from an EMBL/GenBank/DDBJ whole genome shotgun (WGS) entry which is preliminary data.</text>
</comment>
<dbReference type="PANTHER" id="PTHR43537:SF5">
    <property type="entry name" value="UXU OPERON TRANSCRIPTIONAL REGULATOR"/>
    <property type="match status" value="1"/>
</dbReference>
<dbReference type="SUPFAM" id="SSF46785">
    <property type="entry name" value="Winged helix' DNA-binding domain"/>
    <property type="match status" value="1"/>
</dbReference>
<evidence type="ECO:0000256" key="1">
    <source>
        <dbReference type="ARBA" id="ARBA00023015"/>
    </source>
</evidence>
<dbReference type="Pfam" id="PF07729">
    <property type="entry name" value="FCD"/>
    <property type="match status" value="1"/>
</dbReference>
<dbReference type="InterPro" id="IPR008920">
    <property type="entry name" value="TF_FadR/GntR_C"/>
</dbReference>
<dbReference type="Gene3D" id="1.20.120.530">
    <property type="entry name" value="GntR ligand-binding domain-like"/>
    <property type="match status" value="1"/>
</dbReference>
<evidence type="ECO:0000256" key="3">
    <source>
        <dbReference type="ARBA" id="ARBA00023163"/>
    </source>
</evidence>
<dbReference type="PROSITE" id="PS50949">
    <property type="entry name" value="HTH_GNTR"/>
    <property type="match status" value="1"/>
</dbReference>
<evidence type="ECO:0000313" key="5">
    <source>
        <dbReference type="EMBL" id="GAA5201641.1"/>
    </source>
</evidence>
<dbReference type="SMART" id="SM00345">
    <property type="entry name" value="HTH_GNTR"/>
    <property type="match status" value="1"/>
</dbReference>
<gene>
    <name evidence="5" type="ORF">GCM10023346_46450</name>
</gene>
<dbReference type="Proteomes" id="UP001500200">
    <property type="component" value="Unassembled WGS sequence"/>
</dbReference>
<dbReference type="Gene3D" id="1.10.10.10">
    <property type="entry name" value="Winged helix-like DNA-binding domain superfamily/Winged helix DNA-binding domain"/>
    <property type="match status" value="1"/>
</dbReference>
<dbReference type="InterPro" id="IPR000524">
    <property type="entry name" value="Tscrpt_reg_HTH_GntR"/>
</dbReference>
<keyword evidence="6" id="KW-1185">Reference proteome</keyword>